<comment type="catalytic activity">
    <reaction evidence="5 7">
        <text>hydrogencarbonate + H(+) = CO2 + H2O</text>
        <dbReference type="Rhea" id="RHEA:10748"/>
        <dbReference type="ChEBI" id="CHEBI:15377"/>
        <dbReference type="ChEBI" id="CHEBI:15378"/>
        <dbReference type="ChEBI" id="CHEBI:16526"/>
        <dbReference type="ChEBI" id="CHEBI:17544"/>
        <dbReference type="EC" id="4.2.1.1"/>
    </reaction>
</comment>
<reference evidence="8 9" key="1">
    <citation type="submission" date="2018-06" db="EMBL/GenBank/DDBJ databases">
        <authorList>
            <consortium name="Pathogen Informatics"/>
            <person name="Doyle S."/>
        </authorList>
    </citation>
    <scope>NUCLEOTIDE SEQUENCE [LARGE SCALE GENOMIC DNA]</scope>
    <source>
        <strain evidence="8 9">NCTC13337</strain>
    </source>
</reference>
<comment type="function">
    <text evidence="7">Reversible hydration of carbon dioxide.</text>
</comment>
<dbReference type="Gene3D" id="3.40.1050.10">
    <property type="entry name" value="Carbonic anhydrase"/>
    <property type="match status" value="1"/>
</dbReference>
<dbReference type="CDD" id="cd00883">
    <property type="entry name" value="beta_CA_cladeA"/>
    <property type="match status" value="1"/>
</dbReference>
<keyword evidence="2 6" id="KW-0479">Metal-binding</keyword>
<dbReference type="PANTHER" id="PTHR11002">
    <property type="entry name" value="CARBONIC ANHYDRASE"/>
    <property type="match status" value="1"/>
</dbReference>
<dbReference type="PANTHER" id="PTHR11002:SF76">
    <property type="entry name" value="CARBONIC ANHYDRASE"/>
    <property type="match status" value="1"/>
</dbReference>
<dbReference type="NCBIfam" id="NF007756">
    <property type="entry name" value="PRK10437.1"/>
    <property type="match status" value="1"/>
</dbReference>
<feature type="binding site" evidence="6">
    <location>
        <position position="103"/>
    </location>
    <ligand>
        <name>Zn(2+)</name>
        <dbReference type="ChEBI" id="CHEBI:29105"/>
    </ligand>
</feature>
<dbReference type="SMART" id="SM00947">
    <property type="entry name" value="Pro_CA"/>
    <property type="match status" value="1"/>
</dbReference>
<organism evidence="8 9">
    <name type="scientific">Suttonella ornithocola</name>
    <dbReference type="NCBI Taxonomy" id="279832"/>
    <lineage>
        <taxon>Bacteria</taxon>
        <taxon>Pseudomonadati</taxon>
        <taxon>Pseudomonadota</taxon>
        <taxon>Gammaproteobacteria</taxon>
        <taxon>Cardiobacteriales</taxon>
        <taxon>Cardiobacteriaceae</taxon>
        <taxon>Suttonella</taxon>
    </lineage>
</organism>
<dbReference type="RefSeq" id="WP_072576832.1">
    <property type="nucleotide sequence ID" value="NZ_LWHB01000107.1"/>
</dbReference>
<evidence type="ECO:0000256" key="5">
    <source>
        <dbReference type="ARBA" id="ARBA00048348"/>
    </source>
</evidence>
<comment type="cofactor">
    <cofactor evidence="6">
        <name>Zn(2+)</name>
        <dbReference type="ChEBI" id="CHEBI:29105"/>
    </cofactor>
    <text evidence="6">Binds 1 zinc ion per subunit.</text>
</comment>
<feature type="binding site" evidence="6">
    <location>
        <position position="46"/>
    </location>
    <ligand>
        <name>Zn(2+)</name>
        <dbReference type="ChEBI" id="CHEBI:29105"/>
    </ligand>
</feature>
<dbReference type="SUPFAM" id="SSF53056">
    <property type="entry name" value="beta-carbonic anhydrase, cab"/>
    <property type="match status" value="1"/>
</dbReference>
<dbReference type="OrthoDB" id="9797527at2"/>
<dbReference type="EMBL" id="UHIC01000001">
    <property type="protein sequence ID" value="SUO95682.1"/>
    <property type="molecule type" value="Genomic_DNA"/>
</dbReference>
<feature type="binding site" evidence="6">
    <location>
        <position position="44"/>
    </location>
    <ligand>
        <name>Zn(2+)</name>
        <dbReference type="ChEBI" id="CHEBI:29105"/>
    </ligand>
</feature>
<keyword evidence="9" id="KW-1185">Reference proteome</keyword>
<dbReference type="GO" id="GO:0004089">
    <property type="term" value="F:carbonate dehydratase activity"/>
    <property type="evidence" value="ECO:0007669"/>
    <property type="project" value="UniProtKB-UniRule"/>
</dbReference>
<protein>
    <recommendedName>
        <fullName evidence="7">Carbonic anhydrase</fullName>
        <ecNumber evidence="7">4.2.1.1</ecNumber>
    </recommendedName>
    <alternativeName>
        <fullName evidence="7">Carbonate dehydratase</fullName>
    </alternativeName>
</protein>
<proteinExistence type="inferred from homology"/>
<dbReference type="GO" id="GO:0015976">
    <property type="term" value="P:carbon utilization"/>
    <property type="evidence" value="ECO:0007669"/>
    <property type="project" value="InterPro"/>
</dbReference>
<dbReference type="GO" id="GO:0008270">
    <property type="term" value="F:zinc ion binding"/>
    <property type="evidence" value="ECO:0007669"/>
    <property type="project" value="UniProtKB-UniRule"/>
</dbReference>
<dbReference type="InterPro" id="IPR015892">
    <property type="entry name" value="Carbonic_anhydrase_CS"/>
</dbReference>
<name>A0A380MTU0_9GAMM</name>
<evidence type="ECO:0000256" key="7">
    <source>
        <dbReference type="RuleBase" id="RU003956"/>
    </source>
</evidence>
<feature type="binding site" evidence="6">
    <location>
        <position position="100"/>
    </location>
    <ligand>
        <name>Zn(2+)</name>
        <dbReference type="ChEBI" id="CHEBI:29105"/>
    </ligand>
</feature>
<evidence type="ECO:0000256" key="2">
    <source>
        <dbReference type="ARBA" id="ARBA00022723"/>
    </source>
</evidence>
<sequence length="214" mass="23928">MKKKHIEALLKSNKEWAAKFAEDNPGIFEKLSNQQSPQYLWIGCSDSRIPANAVMGLLPGEVFVHRNIGNLVHAMDINCHSVIQFAVEELKVSDIIIGGHYDCGAIKAALSNRDFGMMNNWLRGIKDVYHKHAGSLIGMDEKSAHNRMCELNVIEQVRNISRSNAVQRAWAKGQSLAIHGMIYGVHDGRLHDLNVSVDSNDTLENIYKLLPNQS</sequence>
<dbReference type="PROSITE" id="PS00704">
    <property type="entry name" value="PROK_CO2_ANHYDRASE_1"/>
    <property type="match status" value="1"/>
</dbReference>
<dbReference type="FunFam" id="3.40.1050.10:FF:000001">
    <property type="entry name" value="Carbonic anhydrase"/>
    <property type="match status" value="1"/>
</dbReference>
<evidence type="ECO:0000313" key="8">
    <source>
        <dbReference type="EMBL" id="SUO95682.1"/>
    </source>
</evidence>
<evidence type="ECO:0000256" key="3">
    <source>
        <dbReference type="ARBA" id="ARBA00022833"/>
    </source>
</evidence>
<dbReference type="EC" id="4.2.1.1" evidence="7"/>
<dbReference type="Pfam" id="PF00484">
    <property type="entry name" value="Pro_CA"/>
    <property type="match status" value="1"/>
</dbReference>
<comment type="similarity">
    <text evidence="1 7">Belongs to the beta-class carbonic anhydrase family.</text>
</comment>
<evidence type="ECO:0000256" key="6">
    <source>
        <dbReference type="PIRSR" id="PIRSR601765-1"/>
    </source>
</evidence>
<dbReference type="InterPro" id="IPR036874">
    <property type="entry name" value="Carbonic_anhydrase_sf"/>
</dbReference>
<keyword evidence="4 7" id="KW-0456">Lyase</keyword>
<dbReference type="AlphaFoldDB" id="A0A380MTU0"/>
<evidence type="ECO:0000313" key="9">
    <source>
        <dbReference type="Proteomes" id="UP000254601"/>
    </source>
</evidence>
<evidence type="ECO:0000256" key="1">
    <source>
        <dbReference type="ARBA" id="ARBA00006217"/>
    </source>
</evidence>
<dbReference type="PROSITE" id="PS00705">
    <property type="entry name" value="PROK_CO2_ANHYDRASE_2"/>
    <property type="match status" value="1"/>
</dbReference>
<gene>
    <name evidence="8" type="primary">can</name>
    <name evidence="8" type="ORF">NCTC13337_01534</name>
</gene>
<dbReference type="InterPro" id="IPR001765">
    <property type="entry name" value="Carbonic_anhydrase"/>
</dbReference>
<accession>A0A380MTU0</accession>
<evidence type="ECO:0000256" key="4">
    <source>
        <dbReference type="ARBA" id="ARBA00023239"/>
    </source>
</evidence>
<keyword evidence="3 6" id="KW-0862">Zinc</keyword>
<dbReference type="Proteomes" id="UP000254601">
    <property type="component" value="Unassembled WGS sequence"/>
</dbReference>